<evidence type="ECO:0000256" key="5">
    <source>
        <dbReference type="ARBA" id="ARBA00022964"/>
    </source>
</evidence>
<dbReference type="OrthoDB" id="288590at2759"/>
<evidence type="ECO:0000256" key="2">
    <source>
        <dbReference type="ARBA" id="ARBA00008056"/>
    </source>
</evidence>
<protein>
    <submittedName>
        <fullName evidence="12">Protein DOWNY MILDEW RESISTANCE 6</fullName>
    </submittedName>
</protein>
<dbReference type="KEGG" id="mcha:111011401"/>
<dbReference type="Proteomes" id="UP000504603">
    <property type="component" value="Unplaced"/>
</dbReference>
<comment type="similarity">
    <text evidence="2 9">Belongs to the iron/ascorbate-dependent oxidoreductase family.</text>
</comment>
<dbReference type="GO" id="GO:0051213">
    <property type="term" value="F:dioxygenase activity"/>
    <property type="evidence" value="ECO:0007669"/>
    <property type="project" value="UniProtKB-KW"/>
</dbReference>
<dbReference type="SUPFAM" id="SSF51197">
    <property type="entry name" value="Clavaminate synthase-like"/>
    <property type="match status" value="1"/>
</dbReference>
<dbReference type="GO" id="GO:0002229">
    <property type="term" value="P:defense response to oomycetes"/>
    <property type="evidence" value="ECO:0007669"/>
    <property type="project" value="UniProtKB-ARBA"/>
</dbReference>
<gene>
    <name evidence="12" type="primary">LOC111011401</name>
</gene>
<evidence type="ECO:0000259" key="10">
    <source>
        <dbReference type="PROSITE" id="PS51471"/>
    </source>
</evidence>
<evidence type="ECO:0000256" key="4">
    <source>
        <dbReference type="ARBA" id="ARBA00022896"/>
    </source>
</evidence>
<name>A0A6J1CGV1_MOMCH</name>
<dbReference type="Pfam" id="PF03171">
    <property type="entry name" value="2OG-FeII_Oxy"/>
    <property type="match status" value="1"/>
</dbReference>
<dbReference type="InterPro" id="IPR050295">
    <property type="entry name" value="Plant_2OG-oxidoreductases"/>
</dbReference>
<dbReference type="PROSITE" id="PS51471">
    <property type="entry name" value="FE2OG_OXY"/>
    <property type="match status" value="1"/>
</dbReference>
<sequence>MDIKVLSSGVRYENLPEKYARPESERPRLSEVSACENVPIIDLGCGDRSRVVQEVGEACKSYGFFQVINHGVRAEVVERMIEVGNEFFALPVEEKLKLYSDDPSKTVRLSTSFNVRKEQFHNWRDYLRLHCHPLHHYIPHWPSNPPSFREIVSNYCVEVRELGYRIEEVISESLGLEKEYIRKVLGEQGQHMAVNYYPPCPQPELTYGLPGHTDPNALTILLQDLHVAGLQVLKDGNWVAVNPHPNAFVINIGDQLQALSNGVYKSVWHRAVVNVDKPRLSVASFLCPYDDALIAPAPPLTNNHASPAIYRPFTYTEYYNKFWSRNLDQNHCLELFQNPSNSN</sequence>
<keyword evidence="7 9" id="KW-0408">Iron</keyword>
<evidence type="ECO:0000256" key="3">
    <source>
        <dbReference type="ARBA" id="ARBA00022723"/>
    </source>
</evidence>
<evidence type="ECO:0000256" key="6">
    <source>
        <dbReference type="ARBA" id="ARBA00023002"/>
    </source>
</evidence>
<dbReference type="PANTHER" id="PTHR47991">
    <property type="entry name" value="OXOGLUTARATE/IRON-DEPENDENT DIOXYGENASE"/>
    <property type="match status" value="1"/>
</dbReference>
<evidence type="ECO:0000256" key="7">
    <source>
        <dbReference type="ARBA" id="ARBA00023004"/>
    </source>
</evidence>
<keyword evidence="3 9" id="KW-0479">Metal-binding</keyword>
<keyword evidence="4" id="KW-0847">Vitamin C</keyword>
<reference evidence="12" key="1">
    <citation type="submission" date="2025-08" db="UniProtKB">
        <authorList>
            <consortium name="RefSeq"/>
        </authorList>
    </citation>
    <scope>IDENTIFICATION</scope>
    <source>
        <strain evidence="12">OHB3-1</strain>
    </source>
</reference>
<evidence type="ECO:0000313" key="12">
    <source>
        <dbReference type="RefSeq" id="XP_022140824.1"/>
    </source>
</evidence>
<dbReference type="FunFam" id="2.60.120.330:FF:000007">
    <property type="entry name" value="Protein DMR6-like oxygenase 2"/>
    <property type="match status" value="1"/>
</dbReference>
<dbReference type="GO" id="GO:0031418">
    <property type="term" value="F:L-ascorbic acid binding"/>
    <property type="evidence" value="ECO:0007669"/>
    <property type="project" value="UniProtKB-KW"/>
</dbReference>
<proteinExistence type="inferred from homology"/>
<dbReference type="RefSeq" id="XP_022140824.1">
    <property type="nucleotide sequence ID" value="XM_022285132.1"/>
</dbReference>
<evidence type="ECO:0000256" key="8">
    <source>
        <dbReference type="ARBA" id="ARBA00052233"/>
    </source>
</evidence>
<dbReference type="Gene3D" id="2.60.120.330">
    <property type="entry name" value="B-lactam Antibiotic, Isopenicillin N Synthase, Chain"/>
    <property type="match status" value="1"/>
</dbReference>
<dbReference type="InterPro" id="IPR027443">
    <property type="entry name" value="IPNS-like_sf"/>
</dbReference>
<evidence type="ECO:0000313" key="11">
    <source>
        <dbReference type="Proteomes" id="UP000504603"/>
    </source>
</evidence>
<dbReference type="InterPro" id="IPR026992">
    <property type="entry name" value="DIOX_N"/>
</dbReference>
<evidence type="ECO:0000256" key="9">
    <source>
        <dbReference type="RuleBase" id="RU003682"/>
    </source>
</evidence>
<dbReference type="GeneID" id="111011401"/>
<evidence type="ECO:0000256" key="1">
    <source>
        <dbReference type="ARBA" id="ARBA00001961"/>
    </source>
</evidence>
<keyword evidence="11" id="KW-1185">Reference proteome</keyword>
<dbReference type="InterPro" id="IPR005123">
    <property type="entry name" value="Oxoglu/Fe-dep_dioxygenase_dom"/>
</dbReference>
<keyword evidence="5" id="KW-0223">Dioxygenase</keyword>
<keyword evidence="6 9" id="KW-0560">Oxidoreductase</keyword>
<feature type="domain" description="Fe2OG dioxygenase" evidence="10">
    <location>
        <begin position="188"/>
        <end position="288"/>
    </location>
</feature>
<dbReference type="Pfam" id="PF14226">
    <property type="entry name" value="DIOX_N"/>
    <property type="match status" value="1"/>
</dbReference>
<dbReference type="AlphaFoldDB" id="A0A6J1CGV1"/>
<comment type="cofactor">
    <cofactor evidence="1">
        <name>L-ascorbate</name>
        <dbReference type="ChEBI" id="CHEBI:38290"/>
    </cofactor>
</comment>
<dbReference type="InterPro" id="IPR044861">
    <property type="entry name" value="IPNS-like_FE2OG_OXY"/>
</dbReference>
<comment type="catalytic activity">
    <reaction evidence="8">
        <text>salicylate + NADH + O2 + H(+) = 2,3-dihydroxybenzoate + NAD(+) + H2O</text>
        <dbReference type="Rhea" id="RHEA:51792"/>
        <dbReference type="ChEBI" id="CHEBI:15377"/>
        <dbReference type="ChEBI" id="CHEBI:15378"/>
        <dbReference type="ChEBI" id="CHEBI:15379"/>
        <dbReference type="ChEBI" id="CHEBI:30762"/>
        <dbReference type="ChEBI" id="CHEBI:36654"/>
        <dbReference type="ChEBI" id="CHEBI:57540"/>
        <dbReference type="ChEBI" id="CHEBI:57945"/>
    </reaction>
</comment>
<accession>A0A6J1CGV1</accession>
<organism evidence="11 12">
    <name type="scientific">Momordica charantia</name>
    <name type="common">Bitter gourd</name>
    <name type="synonym">Balsam pear</name>
    <dbReference type="NCBI Taxonomy" id="3673"/>
    <lineage>
        <taxon>Eukaryota</taxon>
        <taxon>Viridiplantae</taxon>
        <taxon>Streptophyta</taxon>
        <taxon>Embryophyta</taxon>
        <taxon>Tracheophyta</taxon>
        <taxon>Spermatophyta</taxon>
        <taxon>Magnoliopsida</taxon>
        <taxon>eudicotyledons</taxon>
        <taxon>Gunneridae</taxon>
        <taxon>Pentapetalae</taxon>
        <taxon>rosids</taxon>
        <taxon>fabids</taxon>
        <taxon>Cucurbitales</taxon>
        <taxon>Cucurbitaceae</taxon>
        <taxon>Momordiceae</taxon>
        <taxon>Momordica</taxon>
    </lineage>
</organism>
<dbReference type="GO" id="GO:0046872">
    <property type="term" value="F:metal ion binding"/>
    <property type="evidence" value="ECO:0007669"/>
    <property type="project" value="UniProtKB-KW"/>
</dbReference>